<organism evidence="1 2">
    <name type="scientific">Vanilla planifolia</name>
    <name type="common">Vanilla</name>
    <dbReference type="NCBI Taxonomy" id="51239"/>
    <lineage>
        <taxon>Eukaryota</taxon>
        <taxon>Viridiplantae</taxon>
        <taxon>Streptophyta</taxon>
        <taxon>Embryophyta</taxon>
        <taxon>Tracheophyta</taxon>
        <taxon>Spermatophyta</taxon>
        <taxon>Magnoliopsida</taxon>
        <taxon>Liliopsida</taxon>
        <taxon>Asparagales</taxon>
        <taxon>Orchidaceae</taxon>
        <taxon>Vanilloideae</taxon>
        <taxon>Vanilleae</taxon>
        <taxon>Vanilla</taxon>
    </lineage>
</organism>
<sequence>MAEGAGGYRKRFDFVDIHDDALGSHRDILIQCELLIAGSHFYEIGVDVSQLDDKSLLMILLQLEKIKMEPEATSENQSLST</sequence>
<dbReference type="Proteomes" id="UP000639772">
    <property type="component" value="Chromosome 3"/>
</dbReference>
<accession>A0A835RQ56</accession>
<dbReference type="EMBL" id="JADCNM010000003">
    <property type="protein sequence ID" value="KAG0490047.1"/>
    <property type="molecule type" value="Genomic_DNA"/>
</dbReference>
<proteinExistence type="predicted"/>
<evidence type="ECO:0000313" key="2">
    <source>
        <dbReference type="Proteomes" id="UP000639772"/>
    </source>
</evidence>
<gene>
    <name evidence="1" type="ORF">HPP92_006910</name>
</gene>
<reference evidence="1 2" key="1">
    <citation type="journal article" date="2020" name="Nat. Food">
        <title>A phased Vanilla planifolia genome enables genetic improvement of flavour and production.</title>
        <authorList>
            <person name="Hasing T."/>
            <person name="Tang H."/>
            <person name="Brym M."/>
            <person name="Khazi F."/>
            <person name="Huang T."/>
            <person name="Chambers A.H."/>
        </authorList>
    </citation>
    <scope>NUCLEOTIDE SEQUENCE [LARGE SCALE GENOMIC DNA]</scope>
    <source>
        <tissue evidence="1">Leaf</tissue>
    </source>
</reference>
<evidence type="ECO:0000313" key="1">
    <source>
        <dbReference type="EMBL" id="KAG0490047.1"/>
    </source>
</evidence>
<dbReference type="AlphaFoldDB" id="A0A835RQ56"/>
<comment type="caution">
    <text evidence="1">The sequence shown here is derived from an EMBL/GenBank/DDBJ whole genome shotgun (WGS) entry which is preliminary data.</text>
</comment>
<protein>
    <submittedName>
        <fullName evidence="1">Uncharacterized protein</fullName>
    </submittedName>
</protein>
<name>A0A835RQ56_VANPL</name>